<dbReference type="PIRSF" id="PIRSF001529">
    <property type="entry name" value="Ser-tRNA-synth_IIa"/>
    <property type="match status" value="1"/>
</dbReference>
<feature type="binding site" evidence="6">
    <location>
        <position position="279"/>
    </location>
    <ligand>
        <name>ATP</name>
        <dbReference type="ChEBI" id="CHEBI:30616"/>
    </ligand>
</feature>
<evidence type="ECO:0000256" key="9">
    <source>
        <dbReference type="SAM" id="Coils"/>
    </source>
</evidence>
<dbReference type="GO" id="GO:0016260">
    <property type="term" value="P:selenocysteine biosynthetic process"/>
    <property type="evidence" value="ECO:0007669"/>
    <property type="project" value="UniProtKB-UniRule"/>
</dbReference>
<feature type="binding site" evidence="6 7">
    <location>
        <position position="286"/>
    </location>
    <ligand>
        <name>L-serine</name>
        <dbReference type="ChEBI" id="CHEBI:33384"/>
    </ligand>
</feature>
<proteinExistence type="inferred from homology"/>
<feature type="site" description="Important for serine binding" evidence="7">
    <location>
        <position position="385"/>
    </location>
</feature>
<feature type="binding site" evidence="6">
    <location>
        <position position="385"/>
    </location>
    <ligand>
        <name>L-serine</name>
        <dbReference type="ChEBI" id="CHEBI:33384"/>
    </ligand>
</feature>
<dbReference type="GO" id="GO:0005524">
    <property type="term" value="F:ATP binding"/>
    <property type="evidence" value="ECO:0007669"/>
    <property type="project" value="UniProtKB-UniRule"/>
</dbReference>
<evidence type="ECO:0000313" key="12">
    <source>
        <dbReference type="Proteomes" id="UP000278031"/>
    </source>
</evidence>
<feature type="binding site" evidence="7">
    <location>
        <position position="263"/>
    </location>
    <ligand>
        <name>L-serine</name>
        <dbReference type="ChEBI" id="CHEBI:33384"/>
    </ligand>
</feature>
<keyword evidence="6" id="KW-0963">Cytoplasm</keyword>
<evidence type="ECO:0000256" key="8">
    <source>
        <dbReference type="PIRSR" id="PIRSR001529-2"/>
    </source>
</evidence>
<dbReference type="InterPro" id="IPR015866">
    <property type="entry name" value="Ser-tRNA-synth_1_N"/>
</dbReference>
<feature type="binding site" evidence="6 8">
    <location>
        <begin position="263"/>
        <end position="265"/>
    </location>
    <ligand>
        <name>ATP</name>
        <dbReference type="ChEBI" id="CHEBI:30616"/>
    </ligand>
</feature>
<feature type="coiled-coil region" evidence="9">
    <location>
        <begin position="71"/>
        <end position="105"/>
    </location>
</feature>
<keyword evidence="5 6" id="KW-0030">Aminoacyl-tRNA synthetase</keyword>
<reference evidence="11 12" key="1">
    <citation type="submission" date="2018-06" db="EMBL/GenBank/DDBJ databases">
        <title>Extensive metabolic versatility and redundancy in microbially diverse, dynamic hydrothermal sediments.</title>
        <authorList>
            <person name="Dombrowski N."/>
            <person name="Teske A."/>
            <person name="Baker B.J."/>
        </authorList>
    </citation>
    <scope>NUCLEOTIDE SEQUENCE [LARGE SCALE GENOMIC DNA]</scope>
    <source>
        <strain evidence="11">B51_G17</strain>
    </source>
</reference>
<accession>A0A497JI26</accession>
<dbReference type="SUPFAM" id="SSF55681">
    <property type="entry name" value="Class II aaRS and biotin synthetases"/>
    <property type="match status" value="1"/>
</dbReference>
<dbReference type="SUPFAM" id="SSF46589">
    <property type="entry name" value="tRNA-binding arm"/>
    <property type="match status" value="1"/>
</dbReference>
<keyword evidence="1 6" id="KW-0436">Ligase</keyword>
<comment type="catalytic activity">
    <reaction evidence="6">
        <text>tRNA(Sec) + L-serine + ATP = L-seryl-tRNA(Sec) + AMP + diphosphate + H(+)</text>
        <dbReference type="Rhea" id="RHEA:42580"/>
        <dbReference type="Rhea" id="RHEA-COMP:9742"/>
        <dbReference type="Rhea" id="RHEA-COMP:10128"/>
        <dbReference type="ChEBI" id="CHEBI:15378"/>
        <dbReference type="ChEBI" id="CHEBI:30616"/>
        <dbReference type="ChEBI" id="CHEBI:33019"/>
        <dbReference type="ChEBI" id="CHEBI:33384"/>
        <dbReference type="ChEBI" id="CHEBI:78442"/>
        <dbReference type="ChEBI" id="CHEBI:78533"/>
        <dbReference type="ChEBI" id="CHEBI:456215"/>
        <dbReference type="EC" id="6.1.1.11"/>
    </reaction>
</comment>
<evidence type="ECO:0000256" key="5">
    <source>
        <dbReference type="ARBA" id="ARBA00023146"/>
    </source>
</evidence>
<feature type="binding site" evidence="7">
    <location>
        <position position="232"/>
    </location>
    <ligand>
        <name>L-serine</name>
        <dbReference type="ChEBI" id="CHEBI:33384"/>
    </ligand>
</feature>
<keyword evidence="9" id="KW-0175">Coiled coil</keyword>
<dbReference type="Pfam" id="PF02403">
    <property type="entry name" value="Seryl_tRNA_N"/>
    <property type="match status" value="1"/>
</dbReference>
<feature type="binding site" evidence="8">
    <location>
        <begin position="279"/>
        <end position="282"/>
    </location>
    <ligand>
        <name>ATP</name>
        <dbReference type="ChEBI" id="CHEBI:30616"/>
    </ligand>
</feature>
<keyword evidence="4 6" id="KW-0648">Protein biosynthesis</keyword>
<dbReference type="AlphaFoldDB" id="A0A497JI26"/>
<comment type="catalytic activity">
    <reaction evidence="6">
        <text>tRNA(Ser) + L-serine + ATP = L-seryl-tRNA(Ser) + AMP + diphosphate + H(+)</text>
        <dbReference type="Rhea" id="RHEA:12292"/>
        <dbReference type="Rhea" id="RHEA-COMP:9669"/>
        <dbReference type="Rhea" id="RHEA-COMP:9703"/>
        <dbReference type="ChEBI" id="CHEBI:15378"/>
        <dbReference type="ChEBI" id="CHEBI:30616"/>
        <dbReference type="ChEBI" id="CHEBI:33019"/>
        <dbReference type="ChEBI" id="CHEBI:33384"/>
        <dbReference type="ChEBI" id="CHEBI:78442"/>
        <dbReference type="ChEBI" id="CHEBI:78533"/>
        <dbReference type="ChEBI" id="CHEBI:456215"/>
        <dbReference type="EC" id="6.1.1.11"/>
    </reaction>
</comment>
<dbReference type="InterPro" id="IPR002314">
    <property type="entry name" value="aa-tRNA-synt_IIb"/>
</dbReference>
<dbReference type="HAMAP" id="MF_00176">
    <property type="entry name" value="Ser_tRNA_synth_type1"/>
    <property type="match status" value="1"/>
</dbReference>
<sequence>MLDVNLIRQNPQMVEENLKRRQDPELIRKFRKFLDTDSKYRALLVKTQSLRHERNKISKEIVKFLKDKEKFKELSQKTKALDNEIKKAEKELNELNALRKKLLLQIPNLLHEDVPFGKSDADNKVIKEFGKKPKFSFNPLSHVDLIKKWDLVDLERAAKISQSRFYFLKGKLAILDIALCKYAIDFLNQRGFTLLIPPHLMNRFHYEGVTSLEDFENVMYKIENEDLYLIATSEHPLVAMHANEILNEDDLPIKHSGFSVNFRKEVGTHIKQEKGIWRVHQFNKIEQIILCKQEQSWNFFEELIKNAIDFFSSLEIPFRQVDVCTADIGIVASRKYDLEAWIPSAKKYMEIASCSNCTDYQANRLKIRYKLKDGTKKAVHTLNSTCVATTRAIVAILENFQQADGSIKIPKVLHKYCGFKEIP</sequence>
<comment type="similarity">
    <text evidence="6">Belongs to the class-II aminoacyl-tRNA synthetase family. Type-1 seryl-tRNA synthetase subfamily.</text>
</comment>
<evidence type="ECO:0000259" key="10">
    <source>
        <dbReference type="PROSITE" id="PS50862"/>
    </source>
</evidence>
<evidence type="ECO:0000256" key="3">
    <source>
        <dbReference type="ARBA" id="ARBA00022840"/>
    </source>
</evidence>
<evidence type="ECO:0000313" key="11">
    <source>
        <dbReference type="EMBL" id="RLG71081.1"/>
    </source>
</evidence>
<dbReference type="InterPro" id="IPR002317">
    <property type="entry name" value="Ser-tRNA-ligase_type_1"/>
</dbReference>
<dbReference type="InterPro" id="IPR033729">
    <property type="entry name" value="SerRS_core"/>
</dbReference>
<feature type="binding site" evidence="7">
    <location>
        <position position="383"/>
    </location>
    <ligand>
        <name>L-serine</name>
        <dbReference type="ChEBI" id="CHEBI:33384"/>
    </ligand>
</feature>
<evidence type="ECO:0000256" key="1">
    <source>
        <dbReference type="ARBA" id="ARBA00022598"/>
    </source>
</evidence>
<dbReference type="PRINTS" id="PR00981">
    <property type="entry name" value="TRNASYNTHSER"/>
</dbReference>
<dbReference type="GO" id="GO:0004828">
    <property type="term" value="F:serine-tRNA ligase activity"/>
    <property type="evidence" value="ECO:0007669"/>
    <property type="project" value="UniProtKB-UniRule"/>
</dbReference>
<gene>
    <name evidence="6" type="primary">serS</name>
    <name evidence="11" type="ORF">DRO04_00580</name>
</gene>
<feature type="domain" description="Aminoacyl-transfer RNA synthetases class-II family profile" evidence="10">
    <location>
        <begin position="141"/>
        <end position="410"/>
    </location>
</feature>
<dbReference type="EMBL" id="QMWP01000011">
    <property type="protein sequence ID" value="RLG71081.1"/>
    <property type="molecule type" value="Genomic_DNA"/>
</dbReference>
<dbReference type="PANTHER" id="PTHR11778">
    <property type="entry name" value="SERYL-TRNA SYNTHETASE"/>
    <property type="match status" value="1"/>
</dbReference>
<dbReference type="InterPro" id="IPR006195">
    <property type="entry name" value="aa-tRNA-synth_II"/>
</dbReference>
<dbReference type="PROSITE" id="PS50862">
    <property type="entry name" value="AA_TRNA_LIGASE_II"/>
    <property type="match status" value="1"/>
</dbReference>
<dbReference type="Pfam" id="PF00587">
    <property type="entry name" value="tRNA-synt_2b"/>
    <property type="match status" value="1"/>
</dbReference>
<dbReference type="InterPro" id="IPR042103">
    <property type="entry name" value="SerRS_1_N_sf"/>
</dbReference>
<keyword evidence="3 6" id="KW-0067">ATP-binding</keyword>
<comment type="function">
    <text evidence="6">Catalyzes the attachment of serine to tRNA(Ser). Is also able to aminoacylate tRNA(Sec) with serine, to form the misacylated tRNA L-seryl-tRNA(Sec), which will be further converted into selenocysteinyl-tRNA(Sec).</text>
</comment>
<dbReference type="UniPathway" id="UPA00906">
    <property type="reaction ID" value="UER00895"/>
</dbReference>
<comment type="subcellular location">
    <subcellularLocation>
        <location evidence="6">Cytoplasm</location>
    </subcellularLocation>
</comment>
<evidence type="ECO:0000256" key="6">
    <source>
        <dbReference type="HAMAP-Rule" id="MF_00176"/>
    </source>
</evidence>
<dbReference type="Gene3D" id="1.10.287.40">
    <property type="entry name" value="Serine-tRNA synthetase, tRNA binding domain"/>
    <property type="match status" value="1"/>
</dbReference>
<dbReference type="InterPro" id="IPR010978">
    <property type="entry name" value="tRNA-bd_arm"/>
</dbReference>
<dbReference type="Gene3D" id="3.30.930.10">
    <property type="entry name" value="Bira Bifunctional Protein, Domain 2"/>
    <property type="match status" value="1"/>
</dbReference>
<dbReference type="InterPro" id="IPR045864">
    <property type="entry name" value="aa-tRNA-synth_II/BPL/LPL"/>
</dbReference>
<comment type="domain">
    <text evidence="6">Consists of two distinct domains, a catalytic core and a N-terminal extension that is involved in tRNA binding.</text>
</comment>
<comment type="caution">
    <text evidence="11">The sequence shown here is derived from an EMBL/GenBank/DDBJ whole genome shotgun (WGS) entry which is preliminary data.</text>
</comment>
<feature type="binding site" evidence="6">
    <location>
        <begin position="232"/>
        <end position="234"/>
    </location>
    <ligand>
        <name>L-serine</name>
        <dbReference type="ChEBI" id="CHEBI:33384"/>
    </ligand>
</feature>
<protein>
    <recommendedName>
        <fullName evidence="6">Serine--tRNA ligase</fullName>
        <ecNumber evidence="6">6.1.1.11</ecNumber>
    </recommendedName>
    <alternativeName>
        <fullName evidence="6">Seryl-tRNA synthetase</fullName>
        <shortName evidence="6">SerRS</shortName>
    </alternativeName>
    <alternativeName>
        <fullName evidence="6">Seryl-tRNA(Ser/Sec) synthetase</fullName>
    </alternativeName>
</protein>
<dbReference type="GO" id="GO:0006434">
    <property type="term" value="P:seryl-tRNA aminoacylation"/>
    <property type="evidence" value="ECO:0007669"/>
    <property type="project" value="UniProtKB-UniRule"/>
</dbReference>
<evidence type="ECO:0000256" key="7">
    <source>
        <dbReference type="PIRSR" id="PIRSR001529-1"/>
    </source>
</evidence>
<comment type="pathway">
    <text evidence="6">Aminoacyl-tRNA biosynthesis; selenocysteinyl-tRNA(Sec) biosynthesis; L-seryl-tRNA(Sec) from L-serine and tRNA(Sec): step 1/1.</text>
</comment>
<dbReference type="Proteomes" id="UP000278031">
    <property type="component" value="Unassembled WGS sequence"/>
</dbReference>
<feature type="binding site" evidence="6 8">
    <location>
        <begin position="350"/>
        <end position="353"/>
    </location>
    <ligand>
        <name>ATP</name>
        <dbReference type="ChEBI" id="CHEBI:30616"/>
    </ligand>
</feature>
<name>A0A497JI26_9ARCH</name>
<comment type="subunit">
    <text evidence="6">Homodimer. The tRNA molecule binds across the dimer.</text>
</comment>
<keyword evidence="2 6" id="KW-0547">Nucleotide-binding</keyword>
<dbReference type="CDD" id="cd00770">
    <property type="entry name" value="SerRS_core"/>
    <property type="match status" value="1"/>
</dbReference>
<evidence type="ECO:0000256" key="2">
    <source>
        <dbReference type="ARBA" id="ARBA00022741"/>
    </source>
</evidence>
<organism evidence="11 12">
    <name type="scientific">Candidatus Iainarchaeum sp</name>
    <dbReference type="NCBI Taxonomy" id="3101447"/>
    <lineage>
        <taxon>Archaea</taxon>
        <taxon>Candidatus Iainarchaeota</taxon>
        <taxon>Candidatus Iainarchaeia</taxon>
        <taxon>Candidatus Iainarchaeales</taxon>
        <taxon>Candidatus Iainarchaeaceae</taxon>
        <taxon>Candidatus Iainarchaeum</taxon>
    </lineage>
</organism>
<dbReference type="GO" id="GO:0005737">
    <property type="term" value="C:cytoplasm"/>
    <property type="evidence" value="ECO:0007669"/>
    <property type="project" value="UniProtKB-SubCell"/>
</dbReference>
<evidence type="ECO:0000256" key="4">
    <source>
        <dbReference type="ARBA" id="ARBA00022917"/>
    </source>
</evidence>
<dbReference type="NCBIfam" id="TIGR00414">
    <property type="entry name" value="serS"/>
    <property type="match status" value="1"/>
</dbReference>
<dbReference type="EC" id="6.1.1.11" evidence="6"/>